<evidence type="ECO:0000313" key="1">
    <source>
        <dbReference type="EMBL" id="GFO24212.1"/>
    </source>
</evidence>
<sequence length="153" mass="16657">MSLWRVSSFKGNSPRHWKVSPLPGVTTFTNCQAFGQASDGSVKANVVQLADLLRKAENVLPSYVGIIGNEIADKLANEGMLQPHSLKPLTLSDVKAVLRDRTVELWNLAQCPADKRFPKFYEGKGKGFSFEKKVASGALVSNYALVFAEISGS</sequence>
<organism evidence="1 2">
    <name type="scientific">Plakobranchus ocellatus</name>
    <dbReference type="NCBI Taxonomy" id="259542"/>
    <lineage>
        <taxon>Eukaryota</taxon>
        <taxon>Metazoa</taxon>
        <taxon>Spiralia</taxon>
        <taxon>Lophotrochozoa</taxon>
        <taxon>Mollusca</taxon>
        <taxon>Gastropoda</taxon>
        <taxon>Heterobranchia</taxon>
        <taxon>Euthyneura</taxon>
        <taxon>Panpulmonata</taxon>
        <taxon>Sacoglossa</taxon>
        <taxon>Placobranchoidea</taxon>
        <taxon>Plakobranchidae</taxon>
        <taxon>Plakobranchus</taxon>
    </lineage>
</organism>
<keyword evidence="2" id="KW-1185">Reference proteome</keyword>
<proteinExistence type="predicted"/>
<evidence type="ECO:0000313" key="2">
    <source>
        <dbReference type="Proteomes" id="UP000735302"/>
    </source>
</evidence>
<dbReference type="EMBL" id="BLXT01005595">
    <property type="protein sequence ID" value="GFO24212.1"/>
    <property type="molecule type" value="Genomic_DNA"/>
</dbReference>
<reference evidence="1 2" key="1">
    <citation type="journal article" date="2021" name="Elife">
        <title>Chloroplast acquisition without the gene transfer in kleptoplastic sea slugs, Plakobranchus ocellatus.</title>
        <authorList>
            <person name="Maeda T."/>
            <person name="Takahashi S."/>
            <person name="Yoshida T."/>
            <person name="Shimamura S."/>
            <person name="Takaki Y."/>
            <person name="Nagai Y."/>
            <person name="Toyoda A."/>
            <person name="Suzuki Y."/>
            <person name="Arimoto A."/>
            <person name="Ishii H."/>
            <person name="Satoh N."/>
            <person name="Nishiyama T."/>
            <person name="Hasebe M."/>
            <person name="Maruyama T."/>
            <person name="Minagawa J."/>
            <person name="Obokata J."/>
            <person name="Shigenobu S."/>
        </authorList>
    </citation>
    <scope>NUCLEOTIDE SEQUENCE [LARGE SCALE GENOMIC DNA]</scope>
</reference>
<gene>
    <name evidence="1" type="ORF">PoB_005071700</name>
</gene>
<dbReference type="Proteomes" id="UP000735302">
    <property type="component" value="Unassembled WGS sequence"/>
</dbReference>
<dbReference type="AlphaFoldDB" id="A0AAV4BYT4"/>
<name>A0AAV4BYT4_9GAST</name>
<comment type="caution">
    <text evidence="1">The sequence shown here is derived from an EMBL/GenBank/DDBJ whole genome shotgun (WGS) entry which is preliminary data.</text>
</comment>
<accession>A0AAV4BYT4</accession>
<protein>
    <recommendedName>
        <fullName evidence="3">RNase H type-1 domain-containing protein</fullName>
    </recommendedName>
</protein>
<evidence type="ECO:0008006" key="3">
    <source>
        <dbReference type="Google" id="ProtNLM"/>
    </source>
</evidence>